<accession>A0A183V5W3</accession>
<feature type="chain" id="PRO_5044553625" evidence="1">
    <location>
        <begin position="25"/>
        <end position="138"/>
    </location>
</feature>
<keyword evidence="3" id="KW-1185">Reference proteome</keyword>
<gene>
    <name evidence="2" type="ORF">TCNE_LOCUS16133</name>
</gene>
<dbReference type="Proteomes" id="UP000050794">
    <property type="component" value="Unassembled WGS sequence"/>
</dbReference>
<keyword evidence="1" id="KW-0732">Signal</keyword>
<reference evidence="4" key="1">
    <citation type="submission" date="2016-06" db="UniProtKB">
        <authorList>
            <consortium name="WormBaseParasite"/>
        </authorList>
    </citation>
    <scope>IDENTIFICATION</scope>
</reference>
<feature type="signal peptide" evidence="1">
    <location>
        <begin position="1"/>
        <end position="24"/>
    </location>
</feature>
<dbReference type="AlphaFoldDB" id="A0A183V5W3"/>
<protein>
    <submittedName>
        <fullName evidence="2 4">Uncharacterized protein</fullName>
    </submittedName>
</protein>
<evidence type="ECO:0000256" key="1">
    <source>
        <dbReference type="SAM" id="SignalP"/>
    </source>
</evidence>
<reference evidence="2 3" key="2">
    <citation type="submission" date="2018-11" db="EMBL/GenBank/DDBJ databases">
        <authorList>
            <consortium name="Pathogen Informatics"/>
        </authorList>
    </citation>
    <scope>NUCLEOTIDE SEQUENCE [LARGE SCALE GENOMIC DNA]</scope>
</reference>
<dbReference type="WBParaSite" id="TCNE_0001613401-mRNA-1">
    <property type="protein sequence ID" value="TCNE_0001613401-mRNA-1"/>
    <property type="gene ID" value="TCNE_0001613401"/>
</dbReference>
<name>A0A183V5W3_TOXCA</name>
<proteinExistence type="predicted"/>
<evidence type="ECO:0000313" key="2">
    <source>
        <dbReference type="EMBL" id="VDM47454.1"/>
    </source>
</evidence>
<evidence type="ECO:0000313" key="4">
    <source>
        <dbReference type="WBParaSite" id="TCNE_0001613401-mRNA-1"/>
    </source>
</evidence>
<organism evidence="3 4">
    <name type="scientific">Toxocara canis</name>
    <name type="common">Canine roundworm</name>
    <dbReference type="NCBI Taxonomy" id="6265"/>
    <lineage>
        <taxon>Eukaryota</taxon>
        <taxon>Metazoa</taxon>
        <taxon>Ecdysozoa</taxon>
        <taxon>Nematoda</taxon>
        <taxon>Chromadorea</taxon>
        <taxon>Rhabditida</taxon>
        <taxon>Spirurina</taxon>
        <taxon>Ascaridomorpha</taxon>
        <taxon>Ascaridoidea</taxon>
        <taxon>Toxocaridae</taxon>
        <taxon>Toxocara</taxon>
    </lineage>
</organism>
<sequence>MAYLVSTLCILLLGVLASSRGTNAHRLCGFKLAKIIRQVCEVAECNWDDELVKMEIDDERGSEYIDAVVYCWTMDSHLKKRSRFARERYRDSAEKATIQLPNMRGDQLYRRSVVLIQADAQSIISKNGVAEMSTNTIR</sequence>
<dbReference type="EMBL" id="UYWY01023353">
    <property type="protein sequence ID" value="VDM47454.1"/>
    <property type="molecule type" value="Genomic_DNA"/>
</dbReference>
<evidence type="ECO:0000313" key="3">
    <source>
        <dbReference type="Proteomes" id="UP000050794"/>
    </source>
</evidence>